<reference evidence="2 3" key="1">
    <citation type="journal article" date="2021" name="ISME Commun">
        <title>Automated analysis of genomic sequences facilitates high-throughput and comprehensive description of bacteria.</title>
        <authorList>
            <person name="Hitch T.C.A."/>
        </authorList>
    </citation>
    <scope>NUCLEOTIDE SEQUENCE [LARGE SCALE GENOMIC DNA]</scope>
    <source>
        <strain evidence="2 3">Sanger_02</strain>
    </source>
</reference>
<evidence type="ECO:0000313" key="3">
    <source>
        <dbReference type="Proteomes" id="UP001207605"/>
    </source>
</evidence>
<gene>
    <name evidence="2" type="ORF">OCV65_10325</name>
</gene>
<keyword evidence="3" id="KW-1185">Reference proteome</keyword>
<name>A0ABT2S7R5_9FIRM</name>
<proteinExistence type="predicted"/>
<sequence length="55" mass="6147">MSEQEKKVLDTIADALPNMSEFDKGYLLGMGEAMAGNKERAESERGEQNEIKERA</sequence>
<dbReference type="EMBL" id="JAOQJV010000015">
    <property type="protein sequence ID" value="MCU6700623.1"/>
    <property type="molecule type" value="Genomic_DNA"/>
</dbReference>
<dbReference type="Proteomes" id="UP001207605">
    <property type="component" value="Unassembled WGS sequence"/>
</dbReference>
<protein>
    <submittedName>
        <fullName evidence="2">Uncharacterized protein</fullName>
    </submittedName>
</protein>
<dbReference type="RefSeq" id="WP_262581970.1">
    <property type="nucleotide sequence ID" value="NZ_JAOQJV010000015.1"/>
</dbReference>
<organism evidence="2 3">
    <name type="scientific">Dorea ammoniilytica</name>
    <dbReference type="NCBI Taxonomy" id="2981788"/>
    <lineage>
        <taxon>Bacteria</taxon>
        <taxon>Bacillati</taxon>
        <taxon>Bacillota</taxon>
        <taxon>Clostridia</taxon>
        <taxon>Lachnospirales</taxon>
        <taxon>Lachnospiraceae</taxon>
        <taxon>Dorea</taxon>
    </lineage>
</organism>
<evidence type="ECO:0000313" key="2">
    <source>
        <dbReference type="EMBL" id="MCU6700623.1"/>
    </source>
</evidence>
<accession>A0ABT2S7R5</accession>
<evidence type="ECO:0000256" key="1">
    <source>
        <dbReference type="SAM" id="MobiDB-lite"/>
    </source>
</evidence>
<comment type="caution">
    <text evidence="2">The sequence shown here is derived from an EMBL/GenBank/DDBJ whole genome shotgun (WGS) entry which is preliminary data.</text>
</comment>
<feature type="region of interest" description="Disordered" evidence="1">
    <location>
        <begin position="35"/>
        <end position="55"/>
    </location>
</feature>
<feature type="compositionally biased region" description="Basic and acidic residues" evidence="1">
    <location>
        <begin position="37"/>
        <end position="55"/>
    </location>
</feature>